<evidence type="ECO:0000313" key="2">
    <source>
        <dbReference type="Proteomes" id="UP000320762"/>
    </source>
</evidence>
<sequence>MASPPCPWPCYLTLSYVHALSTSLRSPSQRCLEARNECQSNIRPSARTNICNRLGCAQTDYRVLGRPAARRAARRVADNGEEAHSDVVALRAPADRGRTSRIEAARSAAILFLGHGYADASVLQVGECASKTELVTRQAFTHYLGGRRGGRQRATQL</sequence>
<proteinExistence type="predicted"/>
<feature type="non-terminal residue" evidence="1">
    <location>
        <position position="157"/>
    </location>
</feature>
<evidence type="ECO:0000313" key="1">
    <source>
        <dbReference type="EMBL" id="TRM56330.1"/>
    </source>
</evidence>
<reference evidence="1 2" key="1">
    <citation type="journal article" date="2019" name="New Phytol.">
        <title>Comparative genomics reveals unique wood-decay strategies and fruiting body development in the Schizophyllaceae.</title>
        <authorList>
            <person name="Almasi E."/>
            <person name="Sahu N."/>
            <person name="Krizsan K."/>
            <person name="Balint B."/>
            <person name="Kovacs G.M."/>
            <person name="Kiss B."/>
            <person name="Cseklye J."/>
            <person name="Drula E."/>
            <person name="Henrissat B."/>
            <person name="Nagy I."/>
            <person name="Chovatia M."/>
            <person name="Adam C."/>
            <person name="LaButti K."/>
            <person name="Lipzen A."/>
            <person name="Riley R."/>
            <person name="Grigoriev I.V."/>
            <person name="Nagy L.G."/>
        </authorList>
    </citation>
    <scope>NUCLEOTIDE SEQUENCE [LARGE SCALE GENOMIC DNA]</scope>
    <source>
        <strain evidence="1 2">NL-1724</strain>
    </source>
</reference>
<accession>A0A550BUW2</accession>
<gene>
    <name evidence="1" type="ORF">BD626DRAFT_519800</name>
</gene>
<protein>
    <submittedName>
        <fullName evidence="1">Uncharacterized protein</fullName>
    </submittedName>
</protein>
<keyword evidence="2" id="KW-1185">Reference proteome</keyword>
<dbReference type="AlphaFoldDB" id="A0A550BUW2"/>
<dbReference type="Proteomes" id="UP000320762">
    <property type="component" value="Unassembled WGS sequence"/>
</dbReference>
<comment type="caution">
    <text evidence="1">The sequence shown here is derived from an EMBL/GenBank/DDBJ whole genome shotgun (WGS) entry which is preliminary data.</text>
</comment>
<dbReference type="EMBL" id="VDMD01000072">
    <property type="protein sequence ID" value="TRM56330.1"/>
    <property type="molecule type" value="Genomic_DNA"/>
</dbReference>
<organism evidence="1 2">
    <name type="scientific">Schizophyllum amplum</name>
    <dbReference type="NCBI Taxonomy" id="97359"/>
    <lineage>
        <taxon>Eukaryota</taxon>
        <taxon>Fungi</taxon>
        <taxon>Dikarya</taxon>
        <taxon>Basidiomycota</taxon>
        <taxon>Agaricomycotina</taxon>
        <taxon>Agaricomycetes</taxon>
        <taxon>Agaricomycetidae</taxon>
        <taxon>Agaricales</taxon>
        <taxon>Schizophyllaceae</taxon>
        <taxon>Schizophyllum</taxon>
    </lineage>
</organism>
<name>A0A550BUW2_9AGAR</name>